<dbReference type="Pfam" id="PF10203">
    <property type="entry name" value="Pet191_N"/>
    <property type="match status" value="1"/>
</dbReference>
<dbReference type="PANTHER" id="PTHR28627">
    <property type="entry name" value="CYTOCHROME C OXIDASE ASSEMBLY FACTOR 5"/>
    <property type="match status" value="1"/>
</dbReference>
<evidence type="ECO:0000313" key="3">
    <source>
        <dbReference type="EMBL" id="OQR89171.1"/>
    </source>
</evidence>
<reference evidence="3 4" key="1">
    <citation type="journal article" date="2014" name="Genome Biol. Evol.">
        <title>The secreted proteins of Achlya hypogyna and Thraustotheca clavata identify the ancestral oomycete secretome and reveal gene acquisitions by horizontal gene transfer.</title>
        <authorList>
            <person name="Misner I."/>
            <person name="Blouin N."/>
            <person name="Leonard G."/>
            <person name="Richards T.A."/>
            <person name="Lane C.E."/>
        </authorList>
    </citation>
    <scope>NUCLEOTIDE SEQUENCE [LARGE SCALE GENOMIC DNA]</scope>
    <source>
        <strain evidence="3 4">ATCC 34112</strain>
    </source>
</reference>
<dbReference type="EMBL" id="JNBS01002834">
    <property type="protein sequence ID" value="OQR89171.1"/>
    <property type="molecule type" value="Genomic_DNA"/>
</dbReference>
<evidence type="ECO:0008006" key="5">
    <source>
        <dbReference type="Google" id="ProtNLM"/>
    </source>
</evidence>
<dbReference type="InterPro" id="IPR018793">
    <property type="entry name" value="Cyt_c_oxidase_assmbl_Pet191"/>
</dbReference>
<dbReference type="GO" id="GO:0033617">
    <property type="term" value="P:mitochondrial respiratory chain complex IV assembly"/>
    <property type="evidence" value="ECO:0007669"/>
    <property type="project" value="TreeGrafter"/>
</dbReference>
<gene>
    <name evidence="3" type="ORF">THRCLA_22730</name>
</gene>
<dbReference type="Proteomes" id="UP000243217">
    <property type="component" value="Unassembled WGS sequence"/>
</dbReference>
<sequence length="55" mass="6450">MECMSDGTRTLKTCLKMEQYKSECLEYRVAYFECKRGQIDMRQRIRGPKGGASHE</sequence>
<protein>
    <recommendedName>
        <fullName evidence="5">Cytochrome c oxidase assembly factor 5</fullName>
    </recommendedName>
</protein>
<keyword evidence="4" id="KW-1185">Reference proteome</keyword>
<comment type="caution">
    <text evidence="3">The sequence shown here is derived from an EMBL/GenBank/DDBJ whole genome shotgun (WGS) entry which is preliminary data.</text>
</comment>
<dbReference type="AlphaFoldDB" id="A0A1V9YU39"/>
<dbReference type="PANTHER" id="PTHR28627:SF1">
    <property type="entry name" value="CYTOCHROME C OXIDASE ASSEMBLY FACTOR 5"/>
    <property type="match status" value="1"/>
</dbReference>
<dbReference type="STRING" id="74557.A0A1V9YU39"/>
<evidence type="ECO:0000256" key="1">
    <source>
        <dbReference type="ARBA" id="ARBA00007785"/>
    </source>
</evidence>
<evidence type="ECO:0000256" key="2">
    <source>
        <dbReference type="ARBA" id="ARBA00023157"/>
    </source>
</evidence>
<comment type="similarity">
    <text evidence="1">Belongs to the PET191 family.</text>
</comment>
<organism evidence="3 4">
    <name type="scientific">Thraustotheca clavata</name>
    <dbReference type="NCBI Taxonomy" id="74557"/>
    <lineage>
        <taxon>Eukaryota</taxon>
        <taxon>Sar</taxon>
        <taxon>Stramenopiles</taxon>
        <taxon>Oomycota</taxon>
        <taxon>Saprolegniomycetes</taxon>
        <taxon>Saprolegniales</taxon>
        <taxon>Achlyaceae</taxon>
        <taxon>Thraustotheca</taxon>
    </lineage>
</organism>
<keyword evidence="2" id="KW-1015">Disulfide bond</keyword>
<dbReference type="GO" id="GO:0005739">
    <property type="term" value="C:mitochondrion"/>
    <property type="evidence" value="ECO:0007669"/>
    <property type="project" value="TreeGrafter"/>
</dbReference>
<accession>A0A1V9YU39</accession>
<evidence type="ECO:0000313" key="4">
    <source>
        <dbReference type="Proteomes" id="UP000243217"/>
    </source>
</evidence>
<proteinExistence type="inferred from homology"/>
<name>A0A1V9YU39_9STRA</name>
<dbReference type="OrthoDB" id="282149at2759"/>